<accession>A0A251S879</accession>
<dbReference type="Proteomes" id="UP000215914">
    <property type="component" value="Chromosome 16"/>
</dbReference>
<proteinExistence type="predicted"/>
<dbReference type="InParanoid" id="A0A251S879"/>
<gene>
    <name evidence="1" type="ORF">HannXRQ_Chr16g0532821</name>
</gene>
<name>A0A251S879_HELAN</name>
<evidence type="ECO:0000313" key="2">
    <source>
        <dbReference type="Proteomes" id="UP000215914"/>
    </source>
</evidence>
<evidence type="ECO:0000313" key="1">
    <source>
        <dbReference type="EMBL" id="OTF93431.1"/>
    </source>
</evidence>
<keyword evidence="2" id="KW-1185">Reference proteome</keyword>
<reference evidence="2" key="1">
    <citation type="journal article" date="2017" name="Nature">
        <title>The sunflower genome provides insights into oil metabolism, flowering and Asterid evolution.</title>
        <authorList>
            <person name="Badouin H."/>
            <person name="Gouzy J."/>
            <person name="Grassa C.J."/>
            <person name="Murat F."/>
            <person name="Staton S.E."/>
            <person name="Cottret L."/>
            <person name="Lelandais-Briere C."/>
            <person name="Owens G.L."/>
            <person name="Carrere S."/>
            <person name="Mayjonade B."/>
            <person name="Legrand L."/>
            <person name="Gill N."/>
            <person name="Kane N.C."/>
            <person name="Bowers J.E."/>
            <person name="Hubner S."/>
            <person name="Bellec A."/>
            <person name="Berard A."/>
            <person name="Berges H."/>
            <person name="Blanchet N."/>
            <person name="Boniface M.C."/>
            <person name="Brunel D."/>
            <person name="Catrice O."/>
            <person name="Chaidir N."/>
            <person name="Claudel C."/>
            <person name="Donnadieu C."/>
            <person name="Faraut T."/>
            <person name="Fievet G."/>
            <person name="Helmstetter N."/>
            <person name="King M."/>
            <person name="Knapp S.J."/>
            <person name="Lai Z."/>
            <person name="Le Paslier M.C."/>
            <person name="Lippi Y."/>
            <person name="Lorenzon L."/>
            <person name="Mandel J.R."/>
            <person name="Marage G."/>
            <person name="Marchand G."/>
            <person name="Marquand E."/>
            <person name="Bret-Mestries E."/>
            <person name="Morien E."/>
            <person name="Nambeesan S."/>
            <person name="Nguyen T."/>
            <person name="Pegot-Espagnet P."/>
            <person name="Pouilly N."/>
            <person name="Raftis F."/>
            <person name="Sallet E."/>
            <person name="Schiex T."/>
            <person name="Thomas J."/>
            <person name="Vandecasteele C."/>
            <person name="Vares D."/>
            <person name="Vear F."/>
            <person name="Vautrin S."/>
            <person name="Crespi M."/>
            <person name="Mangin B."/>
            <person name="Burke J.M."/>
            <person name="Salse J."/>
            <person name="Munos S."/>
            <person name="Vincourt P."/>
            <person name="Rieseberg L.H."/>
            <person name="Langlade N.B."/>
        </authorList>
    </citation>
    <scope>NUCLEOTIDE SEQUENCE [LARGE SCALE GENOMIC DNA]</scope>
    <source>
        <strain evidence="2">cv. SF193</strain>
    </source>
</reference>
<sequence length="64" mass="7432">MASAISHNFRFTNKINEDDLRVGGFTWPNLLVLSIVTTFEDKIPFYFFHLHVSRGRLSAFLMLV</sequence>
<organism evidence="1 2">
    <name type="scientific">Helianthus annuus</name>
    <name type="common">Common sunflower</name>
    <dbReference type="NCBI Taxonomy" id="4232"/>
    <lineage>
        <taxon>Eukaryota</taxon>
        <taxon>Viridiplantae</taxon>
        <taxon>Streptophyta</taxon>
        <taxon>Embryophyta</taxon>
        <taxon>Tracheophyta</taxon>
        <taxon>Spermatophyta</taxon>
        <taxon>Magnoliopsida</taxon>
        <taxon>eudicotyledons</taxon>
        <taxon>Gunneridae</taxon>
        <taxon>Pentapetalae</taxon>
        <taxon>asterids</taxon>
        <taxon>campanulids</taxon>
        <taxon>Asterales</taxon>
        <taxon>Asteraceae</taxon>
        <taxon>Asteroideae</taxon>
        <taxon>Heliantheae alliance</taxon>
        <taxon>Heliantheae</taxon>
        <taxon>Helianthus</taxon>
    </lineage>
</organism>
<dbReference type="EMBL" id="CM007905">
    <property type="protein sequence ID" value="OTF93431.1"/>
    <property type="molecule type" value="Genomic_DNA"/>
</dbReference>
<protein>
    <submittedName>
        <fullName evidence="1">Uncharacterized protein</fullName>
    </submittedName>
</protein>
<dbReference type="AlphaFoldDB" id="A0A251S879"/>